<dbReference type="PROSITE" id="PS50943">
    <property type="entry name" value="HTH_CROC1"/>
    <property type="match status" value="1"/>
</dbReference>
<sequence>MSTPVERIFSLLKVKEIEQKEFAQLLGTTDKTVSAWKTGRSQSYTKYLPKISEVLGTTVEYLLTGEKTEPTVQDDGLTEGERALMKQFRQLTPEQQDMVLRMVQAAADNQQ</sequence>
<gene>
    <name evidence="2" type="ORF">K8V01_01750</name>
</gene>
<dbReference type="GO" id="GO:0003677">
    <property type="term" value="F:DNA binding"/>
    <property type="evidence" value="ECO:0007669"/>
    <property type="project" value="InterPro"/>
</dbReference>
<evidence type="ECO:0000313" key="2">
    <source>
        <dbReference type="EMBL" id="HJG85745.1"/>
    </source>
</evidence>
<dbReference type="CDD" id="cd00093">
    <property type="entry name" value="HTH_XRE"/>
    <property type="match status" value="1"/>
</dbReference>
<evidence type="ECO:0000259" key="1">
    <source>
        <dbReference type="PROSITE" id="PS50943"/>
    </source>
</evidence>
<dbReference type="RefSeq" id="WP_295368606.1">
    <property type="nucleotide sequence ID" value="NZ_DYUC01000016.1"/>
</dbReference>
<proteinExistence type="predicted"/>
<name>A0A921SRD6_9FIRM</name>
<evidence type="ECO:0000313" key="3">
    <source>
        <dbReference type="Proteomes" id="UP000760668"/>
    </source>
</evidence>
<feature type="domain" description="HTH cro/C1-type" evidence="1">
    <location>
        <begin position="19"/>
        <end position="62"/>
    </location>
</feature>
<dbReference type="Pfam" id="PF07022">
    <property type="entry name" value="Phage_CI_repr"/>
    <property type="match status" value="1"/>
</dbReference>
<comment type="caution">
    <text evidence="2">The sequence shown here is derived from an EMBL/GenBank/DDBJ whole genome shotgun (WGS) entry which is preliminary data.</text>
</comment>
<reference evidence="2" key="2">
    <citation type="submission" date="2021-09" db="EMBL/GenBank/DDBJ databases">
        <authorList>
            <person name="Gilroy R."/>
        </authorList>
    </citation>
    <scope>NUCLEOTIDE SEQUENCE</scope>
    <source>
        <strain evidence="2">CHK179-5677</strain>
    </source>
</reference>
<protein>
    <submittedName>
        <fullName evidence="2">Helix-turn-helix domain-containing protein</fullName>
    </submittedName>
</protein>
<dbReference type="AlphaFoldDB" id="A0A921SRD6"/>
<reference evidence="2" key="1">
    <citation type="journal article" date="2021" name="PeerJ">
        <title>Extensive microbial diversity within the chicken gut microbiome revealed by metagenomics and culture.</title>
        <authorList>
            <person name="Gilroy R."/>
            <person name="Ravi A."/>
            <person name="Getino M."/>
            <person name="Pursley I."/>
            <person name="Horton D.L."/>
            <person name="Alikhan N.F."/>
            <person name="Baker D."/>
            <person name="Gharbi K."/>
            <person name="Hall N."/>
            <person name="Watson M."/>
            <person name="Adriaenssens E.M."/>
            <person name="Foster-Nyarko E."/>
            <person name="Jarju S."/>
            <person name="Secka A."/>
            <person name="Antonio M."/>
            <person name="Oren A."/>
            <person name="Chaudhuri R.R."/>
            <person name="La Ragione R."/>
            <person name="Hildebrand F."/>
            <person name="Pallen M.J."/>
        </authorList>
    </citation>
    <scope>NUCLEOTIDE SEQUENCE</scope>
    <source>
        <strain evidence="2">CHK179-5677</strain>
    </source>
</reference>
<organism evidence="2 3">
    <name type="scientific">Pseudoflavonifractor capillosus</name>
    <dbReference type="NCBI Taxonomy" id="106588"/>
    <lineage>
        <taxon>Bacteria</taxon>
        <taxon>Bacillati</taxon>
        <taxon>Bacillota</taxon>
        <taxon>Clostridia</taxon>
        <taxon>Eubacteriales</taxon>
        <taxon>Oscillospiraceae</taxon>
        <taxon>Pseudoflavonifractor</taxon>
    </lineage>
</organism>
<dbReference type="SMART" id="SM00530">
    <property type="entry name" value="HTH_XRE"/>
    <property type="match status" value="1"/>
</dbReference>
<accession>A0A921SRD6</accession>
<dbReference type="InterPro" id="IPR010982">
    <property type="entry name" value="Lambda_DNA-bd_dom_sf"/>
</dbReference>
<dbReference type="SUPFAM" id="SSF47413">
    <property type="entry name" value="lambda repressor-like DNA-binding domains"/>
    <property type="match status" value="1"/>
</dbReference>
<dbReference type="Proteomes" id="UP000760668">
    <property type="component" value="Unassembled WGS sequence"/>
</dbReference>
<dbReference type="InterPro" id="IPR001387">
    <property type="entry name" value="Cro/C1-type_HTH"/>
</dbReference>
<dbReference type="InterPro" id="IPR010744">
    <property type="entry name" value="Phage_CI_N"/>
</dbReference>
<dbReference type="EMBL" id="DYUC01000016">
    <property type="protein sequence ID" value="HJG85745.1"/>
    <property type="molecule type" value="Genomic_DNA"/>
</dbReference>
<dbReference type="GO" id="GO:0045892">
    <property type="term" value="P:negative regulation of DNA-templated transcription"/>
    <property type="evidence" value="ECO:0007669"/>
    <property type="project" value="InterPro"/>
</dbReference>
<dbReference type="Gene3D" id="1.10.260.40">
    <property type="entry name" value="lambda repressor-like DNA-binding domains"/>
    <property type="match status" value="1"/>
</dbReference>